<comment type="caution">
    <text evidence="1">The sequence shown here is derived from an EMBL/GenBank/DDBJ whole genome shotgun (WGS) entry which is preliminary data.</text>
</comment>
<evidence type="ECO:0000313" key="1">
    <source>
        <dbReference type="EMBL" id="KAJ3720257.1"/>
    </source>
</evidence>
<proteinExistence type="predicted"/>
<keyword evidence="2" id="KW-1185">Reference proteome</keyword>
<gene>
    <name evidence="1" type="ORF">DFJ43DRAFT_1095783</name>
</gene>
<dbReference type="EMBL" id="JANVFO010000062">
    <property type="protein sequence ID" value="KAJ3720257.1"/>
    <property type="molecule type" value="Genomic_DNA"/>
</dbReference>
<dbReference type="SUPFAM" id="SSF52047">
    <property type="entry name" value="RNI-like"/>
    <property type="match status" value="1"/>
</dbReference>
<organism evidence="1 2">
    <name type="scientific">Lentinula guzmanii</name>
    <dbReference type="NCBI Taxonomy" id="2804957"/>
    <lineage>
        <taxon>Eukaryota</taxon>
        <taxon>Fungi</taxon>
        <taxon>Dikarya</taxon>
        <taxon>Basidiomycota</taxon>
        <taxon>Agaricomycotina</taxon>
        <taxon>Agaricomycetes</taxon>
        <taxon>Agaricomycetidae</taxon>
        <taxon>Agaricales</taxon>
        <taxon>Marasmiineae</taxon>
        <taxon>Omphalotaceae</taxon>
        <taxon>Lentinula</taxon>
    </lineage>
</organism>
<dbReference type="Gene3D" id="3.80.10.10">
    <property type="entry name" value="Ribonuclease Inhibitor"/>
    <property type="match status" value="1"/>
</dbReference>
<reference evidence="1" key="1">
    <citation type="submission" date="2022-08" db="EMBL/GenBank/DDBJ databases">
        <authorList>
            <consortium name="DOE Joint Genome Institute"/>
            <person name="Min B."/>
            <person name="Sierra-Patev S."/>
            <person name="Naranjo-Ortiz M."/>
            <person name="Looney B."/>
            <person name="Konkel Z."/>
            <person name="Slot J.C."/>
            <person name="Sakamoto Y."/>
            <person name="Steenwyk J.L."/>
            <person name="Rokas A."/>
            <person name="Carro J."/>
            <person name="Camarero S."/>
            <person name="Ferreira P."/>
            <person name="Molpeceres G."/>
            <person name="Ruiz-duenas F.J."/>
            <person name="Serrano A."/>
            <person name="Henrissat B."/>
            <person name="Drula E."/>
            <person name="Hughes K.W."/>
            <person name="Mata J.L."/>
            <person name="Ishikawa N.K."/>
            <person name="Vargas-Isla R."/>
            <person name="Ushijima S."/>
            <person name="Smith C.A."/>
            <person name="Ahrendt S."/>
            <person name="Andreopoulos W."/>
            <person name="He G."/>
            <person name="LaButti K."/>
            <person name="Lipzen A."/>
            <person name="Ng V."/>
            <person name="Riley R."/>
            <person name="Sandor L."/>
            <person name="Barry K."/>
            <person name="Martinez A.T."/>
            <person name="Xiao Y."/>
            <person name="Gibbons J.G."/>
            <person name="Terashima K."/>
            <person name="Hibbett D.S."/>
            <person name="Grigoriev I.V."/>
        </authorList>
    </citation>
    <scope>NUCLEOTIDE SEQUENCE</scope>
    <source>
        <strain evidence="1">ET3784</strain>
    </source>
</reference>
<accession>A0AA38JJ63</accession>
<reference evidence="1" key="2">
    <citation type="journal article" date="2023" name="Proc. Natl. Acad. Sci. U.S.A.">
        <title>A global phylogenomic analysis of the shiitake genus Lentinula.</title>
        <authorList>
            <person name="Sierra-Patev S."/>
            <person name="Min B."/>
            <person name="Naranjo-Ortiz M."/>
            <person name="Looney B."/>
            <person name="Konkel Z."/>
            <person name="Slot J.C."/>
            <person name="Sakamoto Y."/>
            <person name="Steenwyk J.L."/>
            <person name="Rokas A."/>
            <person name="Carro J."/>
            <person name="Camarero S."/>
            <person name="Ferreira P."/>
            <person name="Molpeceres G."/>
            <person name="Ruiz-Duenas F.J."/>
            <person name="Serrano A."/>
            <person name="Henrissat B."/>
            <person name="Drula E."/>
            <person name="Hughes K.W."/>
            <person name="Mata J.L."/>
            <person name="Ishikawa N.K."/>
            <person name="Vargas-Isla R."/>
            <person name="Ushijima S."/>
            <person name="Smith C.A."/>
            <person name="Donoghue J."/>
            <person name="Ahrendt S."/>
            <person name="Andreopoulos W."/>
            <person name="He G."/>
            <person name="LaButti K."/>
            <person name="Lipzen A."/>
            <person name="Ng V."/>
            <person name="Riley R."/>
            <person name="Sandor L."/>
            <person name="Barry K."/>
            <person name="Martinez A.T."/>
            <person name="Xiao Y."/>
            <person name="Gibbons J.G."/>
            <person name="Terashima K."/>
            <person name="Grigoriev I.V."/>
            <person name="Hibbett D."/>
        </authorList>
    </citation>
    <scope>NUCLEOTIDE SEQUENCE</scope>
    <source>
        <strain evidence="1">ET3784</strain>
    </source>
</reference>
<evidence type="ECO:0008006" key="3">
    <source>
        <dbReference type="Google" id="ProtNLM"/>
    </source>
</evidence>
<name>A0AA38JJ63_9AGAR</name>
<sequence length="463" mass="52986">MTTMNTTMYQMKYEACLAKTRMNDVPLSSQELSELQEDISTTRHELQCCDDDGIETLLVKTLDFQESLLSPIRKLPSEMLEAIFYLVVALPESGAPRSDADVLFEISLSLDDKKFVGRVFALIWVCSWWRRLALAQTVLWSSIAVVDDSQRIHDAREQLELLKCILRRSGTSGPMDFRLHISSRLTVTRHDTLPFLTIFSSVPFDHTQNSFVETFTRYASRWRSFTFLTNSRTNSETFYEVLATQLATLNPSTQFPFLEKLELGSGFSLNDESPLAIKTVRTAFSSSCPRLRSLGIYSLASSDPMDLKSLTVLELHNYSGRSFAYLLNHCPLLKSFTVRFFYRGQDSNLDSDTAYIDSSRHTCLKILRIKGMGEEFTSGAWDLIYLPNLEEVVVSFWLRMDGDVLNELGELLTRSNCTLRKVQLLWDSFHISEYSVLESFLHGIPFNPGCEYIINEGRYPRTH</sequence>
<evidence type="ECO:0000313" key="2">
    <source>
        <dbReference type="Proteomes" id="UP001176059"/>
    </source>
</evidence>
<protein>
    <recommendedName>
        <fullName evidence="3">F-box domain-containing protein</fullName>
    </recommendedName>
</protein>
<dbReference type="InterPro" id="IPR032675">
    <property type="entry name" value="LRR_dom_sf"/>
</dbReference>
<dbReference type="Proteomes" id="UP001176059">
    <property type="component" value="Unassembled WGS sequence"/>
</dbReference>
<dbReference type="AlphaFoldDB" id="A0AA38JJ63"/>